<dbReference type="Proteomes" id="UP000076502">
    <property type="component" value="Unassembled WGS sequence"/>
</dbReference>
<sequence length="138" mass="16531">MGAKWEARLNEQNGGAREGHSEEKKCQIRETHAQRIFVNLVSYVRLESCGETSNCPNCRFYINKEKKKTFTRVHRPRETHTYTDIRMYTHGHREHTCMYTRVHATRTRSFRHLYVTGRVKKKKEKRAWTSVRSARVYI</sequence>
<protein>
    <submittedName>
        <fullName evidence="2">Uncharacterized protein</fullName>
    </submittedName>
</protein>
<gene>
    <name evidence="2" type="ORF">WN55_07170</name>
</gene>
<evidence type="ECO:0000313" key="3">
    <source>
        <dbReference type="Proteomes" id="UP000076502"/>
    </source>
</evidence>
<dbReference type="AlphaFoldDB" id="A0A154P424"/>
<keyword evidence="3" id="KW-1185">Reference proteome</keyword>
<organism evidence="2 3">
    <name type="scientific">Dufourea novaeangliae</name>
    <name type="common">Sweat bee</name>
    <dbReference type="NCBI Taxonomy" id="178035"/>
    <lineage>
        <taxon>Eukaryota</taxon>
        <taxon>Metazoa</taxon>
        <taxon>Ecdysozoa</taxon>
        <taxon>Arthropoda</taxon>
        <taxon>Hexapoda</taxon>
        <taxon>Insecta</taxon>
        <taxon>Pterygota</taxon>
        <taxon>Neoptera</taxon>
        <taxon>Endopterygota</taxon>
        <taxon>Hymenoptera</taxon>
        <taxon>Apocrita</taxon>
        <taxon>Aculeata</taxon>
        <taxon>Apoidea</taxon>
        <taxon>Anthophila</taxon>
        <taxon>Halictidae</taxon>
        <taxon>Rophitinae</taxon>
        <taxon>Dufourea</taxon>
    </lineage>
</organism>
<name>A0A154P424_DUFNO</name>
<accession>A0A154P424</accession>
<evidence type="ECO:0000256" key="1">
    <source>
        <dbReference type="SAM" id="MobiDB-lite"/>
    </source>
</evidence>
<proteinExistence type="predicted"/>
<reference evidence="2 3" key="1">
    <citation type="submission" date="2015-07" db="EMBL/GenBank/DDBJ databases">
        <title>The genome of Dufourea novaeangliae.</title>
        <authorList>
            <person name="Pan H."/>
            <person name="Kapheim K."/>
        </authorList>
    </citation>
    <scope>NUCLEOTIDE SEQUENCE [LARGE SCALE GENOMIC DNA]</scope>
    <source>
        <strain evidence="2">0120121106</strain>
        <tissue evidence="2">Whole body</tissue>
    </source>
</reference>
<evidence type="ECO:0000313" key="2">
    <source>
        <dbReference type="EMBL" id="KZC06084.1"/>
    </source>
</evidence>
<dbReference type="EMBL" id="KQ434804">
    <property type="protein sequence ID" value="KZC06084.1"/>
    <property type="molecule type" value="Genomic_DNA"/>
</dbReference>
<feature type="region of interest" description="Disordered" evidence="1">
    <location>
        <begin position="1"/>
        <end position="24"/>
    </location>
</feature>